<gene>
    <name evidence="5" type="ORF">AZH43_05290</name>
</gene>
<dbReference type="Gene3D" id="2.40.160.10">
    <property type="entry name" value="Porin"/>
    <property type="match status" value="1"/>
</dbReference>
<dbReference type="PANTHER" id="PTHR34596">
    <property type="entry name" value="CHITOPORIN"/>
    <property type="match status" value="1"/>
</dbReference>
<feature type="chain" id="PRO_5007592295" description="Porin" evidence="4">
    <location>
        <begin position="22"/>
        <end position="419"/>
    </location>
</feature>
<evidence type="ECO:0000313" key="6">
    <source>
        <dbReference type="Proteomes" id="UP000076276"/>
    </source>
</evidence>
<dbReference type="STRING" id="1806892.AZH43_05290"/>
<dbReference type="AlphaFoldDB" id="A0A151Y647"/>
<reference evidence="5 6" key="1">
    <citation type="submission" date="2016-03" db="EMBL/GenBank/DDBJ databases">
        <title>Acinetobacter genomospecies 28 strain ANC 4149.</title>
        <authorList>
            <person name="Radolfova-Krizova L."/>
            <person name="Nemec A."/>
        </authorList>
    </citation>
    <scope>NUCLEOTIDE SEQUENCE [LARGE SCALE GENOMIC DNA]</scope>
    <source>
        <strain evidence="5 6">ANC 4149</strain>
    </source>
</reference>
<evidence type="ECO:0000256" key="4">
    <source>
        <dbReference type="SAM" id="SignalP"/>
    </source>
</evidence>
<organism evidence="5 6">
    <name type="scientific">Acinetobacter pragensis</name>
    <dbReference type="NCBI Taxonomy" id="1806892"/>
    <lineage>
        <taxon>Bacteria</taxon>
        <taxon>Pseudomonadati</taxon>
        <taxon>Pseudomonadota</taxon>
        <taxon>Gammaproteobacteria</taxon>
        <taxon>Moraxellales</taxon>
        <taxon>Moraxellaceae</taxon>
        <taxon>Acinetobacter</taxon>
    </lineage>
</organism>
<keyword evidence="6" id="KW-1185">Reference proteome</keyword>
<dbReference type="EMBL" id="LUAW01000002">
    <property type="protein sequence ID" value="KYQ73534.1"/>
    <property type="molecule type" value="Genomic_DNA"/>
</dbReference>
<dbReference type="InterPro" id="IPR005318">
    <property type="entry name" value="OM_porin_bac"/>
</dbReference>
<dbReference type="InterPro" id="IPR023614">
    <property type="entry name" value="Porin_dom_sf"/>
</dbReference>
<comment type="caution">
    <text evidence="5">The sequence shown here is derived from an EMBL/GenBank/DDBJ whole genome shotgun (WGS) entry which is preliminary data.</text>
</comment>
<dbReference type="PANTHER" id="PTHR34596:SF2">
    <property type="entry name" value="CHITOPORIN"/>
    <property type="match status" value="1"/>
</dbReference>
<proteinExistence type="inferred from homology"/>
<dbReference type="RefSeq" id="WP_067665633.1">
    <property type="nucleotide sequence ID" value="NZ_CBCSIK010000006.1"/>
</dbReference>
<evidence type="ECO:0000256" key="1">
    <source>
        <dbReference type="ARBA" id="ARBA00009075"/>
    </source>
</evidence>
<evidence type="ECO:0008006" key="7">
    <source>
        <dbReference type="Google" id="ProtNLM"/>
    </source>
</evidence>
<evidence type="ECO:0000313" key="5">
    <source>
        <dbReference type="EMBL" id="KYQ73534.1"/>
    </source>
</evidence>
<evidence type="ECO:0000256" key="2">
    <source>
        <dbReference type="ARBA" id="ARBA00022448"/>
    </source>
</evidence>
<dbReference type="GO" id="GO:0016020">
    <property type="term" value="C:membrane"/>
    <property type="evidence" value="ECO:0007669"/>
    <property type="project" value="InterPro"/>
</dbReference>
<keyword evidence="2" id="KW-0813">Transport</keyword>
<evidence type="ECO:0000256" key="3">
    <source>
        <dbReference type="ARBA" id="ARBA00022729"/>
    </source>
</evidence>
<dbReference type="Proteomes" id="UP000076276">
    <property type="component" value="Unassembled WGS sequence"/>
</dbReference>
<dbReference type="GO" id="GO:0015288">
    <property type="term" value="F:porin activity"/>
    <property type="evidence" value="ECO:0007669"/>
    <property type="project" value="TreeGrafter"/>
</dbReference>
<sequence length="419" mass="47173">MKKTVLAALCTLTFASNSVWADFIDDSSVAVTARNFYLDRNFTDPEVKQSAARQWSQGFILNAKSGYTDGPVGLGVDLYAGAGFNLWGKEGYQGTSLMPVDKNGDPADSFGKIGLTAKAKVSQTEIKAGTLFPNTPVLVGSPARLLPQIYRGVALESKDLENFKLEAGYVDRVTHRDSTNWEKIKLSGANMKYPSVETSGLHYAGGYYYFNPERVVGLFYGNLHEVYDQYTLWVKNTYHFDDRYSVFNDFRYFRTVDEGAALAGNIDNHHGNMIVGVGIDNHKISGGYIHNSGDTGFPYLSGGEANTFIDSWASDFLNPNEKAWSIRYDYDFKDQLPGLKLMTRYTKGSDIHLENLKPGQELEERKFGIELSYQLKSTPLKGLFIRLRHEDYKNDFGPMATFKTAKEQRVNIDYTWKFK</sequence>
<name>A0A151Y647_9GAMM</name>
<feature type="signal peptide" evidence="4">
    <location>
        <begin position="1"/>
        <end position="21"/>
    </location>
</feature>
<protein>
    <recommendedName>
        <fullName evidence="7">Porin</fullName>
    </recommendedName>
</protein>
<keyword evidence="3 4" id="KW-0732">Signal</keyword>
<dbReference type="OrthoDB" id="6759120at2"/>
<dbReference type="Pfam" id="PF03573">
    <property type="entry name" value="OprD"/>
    <property type="match status" value="1"/>
</dbReference>
<comment type="similarity">
    <text evidence="1">Belongs to the outer membrane porin (Opr) (TC 1.B.25) family.</text>
</comment>
<accession>A0A151Y647</accession>